<evidence type="ECO:0000313" key="1">
    <source>
        <dbReference type="EMBL" id="MDL5034294.1"/>
    </source>
</evidence>
<comment type="caution">
    <text evidence="1">The sequence shown here is derived from an EMBL/GenBank/DDBJ whole genome shotgun (WGS) entry which is preliminary data.</text>
</comment>
<dbReference type="RefSeq" id="WP_285984370.1">
    <property type="nucleotide sequence ID" value="NZ_JASVDS010000008.1"/>
</dbReference>
<evidence type="ECO:0000313" key="2">
    <source>
        <dbReference type="Proteomes" id="UP001238603"/>
    </source>
</evidence>
<keyword evidence="2" id="KW-1185">Reference proteome</keyword>
<accession>A0ABT7LN43</accession>
<reference evidence="1 2" key="1">
    <citation type="submission" date="2023-06" db="EMBL/GenBank/DDBJ databases">
        <title>Pelomonas sp. APW6 16S ribosomal RNA gene genome sequencing and assembly.</title>
        <authorList>
            <person name="Woo H."/>
        </authorList>
    </citation>
    <scope>NUCLEOTIDE SEQUENCE [LARGE SCALE GENOMIC DNA]</scope>
    <source>
        <strain evidence="1 2">APW6</strain>
    </source>
</reference>
<dbReference type="EMBL" id="JASVDS010000008">
    <property type="protein sequence ID" value="MDL5034294.1"/>
    <property type="molecule type" value="Genomic_DNA"/>
</dbReference>
<dbReference type="Proteomes" id="UP001238603">
    <property type="component" value="Unassembled WGS sequence"/>
</dbReference>
<gene>
    <name evidence="1" type="ORF">QRD43_20500</name>
</gene>
<evidence type="ECO:0008006" key="3">
    <source>
        <dbReference type="Google" id="ProtNLM"/>
    </source>
</evidence>
<organism evidence="1 2">
    <name type="scientific">Roseateles subflavus</name>
    <dbReference type="NCBI Taxonomy" id="3053353"/>
    <lineage>
        <taxon>Bacteria</taxon>
        <taxon>Pseudomonadati</taxon>
        <taxon>Pseudomonadota</taxon>
        <taxon>Betaproteobacteria</taxon>
        <taxon>Burkholderiales</taxon>
        <taxon>Sphaerotilaceae</taxon>
        <taxon>Roseateles</taxon>
    </lineage>
</organism>
<proteinExistence type="predicted"/>
<name>A0ABT7LN43_9BURK</name>
<protein>
    <recommendedName>
        <fullName evidence="3">Flagellar motor switch protein FliN-like C-terminal domain-containing protein</fullName>
    </recommendedName>
</protein>
<sequence>MVFPKHSAPELVPEPAFDLDALRRVMLRAPMSRGADGHPKSMMTDLDVLVGLPPINRVVLIAQTLKAAILEDDGCRRIVVNGNVNAGIRAEIDLRMSGKLPLQAPLIRPQQAEAAQRQQSVPTA</sequence>